<sequence length="236" mass="25453">MGEKTSSRGDVVTVPNLLSGLRLLLTPLFVYLVLARDAEVAGALVLLLAGLTDWLDGRLARRLGHDTRLGAVLDVVADRVHLVAVAFTLAAHDVVPWWLALLLPLRDLLMLALVPLLRSRGRSVLPSHLLGKVASAHLFLAFPLLLLGGATAPAGESLAVLGAVLGWAFALWGLGLHWWTGLLYGWQVRALLQQAPPVARERRRSRARATSSRRLASISAPQVPESRAAAGRRRAQ</sequence>
<feature type="transmembrane region" description="Helical" evidence="13">
    <location>
        <begin position="12"/>
        <end position="34"/>
    </location>
</feature>
<dbReference type="GO" id="GO:0016740">
    <property type="term" value="F:transferase activity"/>
    <property type="evidence" value="ECO:0007669"/>
    <property type="project" value="UniProtKB-KW"/>
</dbReference>
<feature type="region of interest" description="Disordered" evidence="12">
    <location>
        <begin position="202"/>
        <end position="236"/>
    </location>
</feature>
<evidence type="ECO:0000256" key="3">
    <source>
        <dbReference type="ARBA" id="ARBA00022516"/>
    </source>
</evidence>
<name>A0ABW1QSD6_9ACTN</name>
<keyword evidence="8 13" id="KW-0472">Membrane</keyword>
<evidence type="ECO:0000256" key="11">
    <source>
        <dbReference type="RuleBase" id="RU003750"/>
    </source>
</evidence>
<comment type="similarity">
    <text evidence="2 11">Belongs to the CDP-alcohol phosphatidyltransferase class-I family.</text>
</comment>
<organism evidence="14 15">
    <name type="scientific">Nocardioides yefusunii</name>
    <dbReference type="NCBI Taxonomy" id="2500546"/>
    <lineage>
        <taxon>Bacteria</taxon>
        <taxon>Bacillati</taxon>
        <taxon>Actinomycetota</taxon>
        <taxon>Actinomycetes</taxon>
        <taxon>Propionibacteriales</taxon>
        <taxon>Nocardioidaceae</taxon>
        <taxon>Nocardioides</taxon>
    </lineage>
</organism>
<dbReference type="PANTHER" id="PTHR14269:SF62">
    <property type="entry name" value="CDP-DIACYLGLYCEROL--GLYCEROL-3-PHOSPHATE 3-PHOSPHATIDYLTRANSFERASE 1, CHLOROPLASTIC"/>
    <property type="match status" value="1"/>
</dbReference>
<dbReference type="InterPro" id="IPR043130">
    <property type="entry name" value="CDP-OH_PTrfase_TM_dom"/>
</dbReference>
<evidence type="ECO:0000256" key="4">
    <source>
        <dbReference type="ARBA" id="ARBA00022679"/>
    </source>
</evidence>
<keyword evidence="3" id="KW-0444">Lipid biosynthesis</keyword>
<evidence type="ECO:0000313" key="15">
    <source>
        <dbReference type="Proteomes" id="UP001596098"/>
    </source>
</evidence>
<dbReference type="PROSITE" id="PS00379">
    <property type="entry name" value="CDP_ALCOHOL_P_TRANSF"/>
    <property type="match status" value="1"/>
</dbReference>
<dbReference type="InterPro" id="IPR000462">
    <property type="entry name" value="CDP-OH_P_trans"/>
</dbReference>
<evidence type="ECO:0000256" key="6">
    <source>
        <dbReference type="ARBA" id="ARBA00022989"/>
    </source>
</evidence>
<evidence type="ECO:0000256" key="12">
    <source>
        <dbReference type="SAM" id="MobiDB-lite"/>
    </source>
</evidence>
<evidence type="ECO:0000256" key="10">
    <source>
        <dbReference type="ARBA" id="ARBA00023264"/>
    </source>
</evidence>
<evidence type="ECO:0000256" key="1">
    <source>
        <dbReference type="ARBA" id="ARBA00004141"/>
    </source>
</evidence>
<dbReference type="InterPro" id="IPR048254">
    <property type="entry name" value="CDP_ALCOHOL_P_TRANSF_CS"/>
</dbReference>
<keyword evidence="10" id="KW-1208">Phospholipid metabolism</keyword>
<dbReference type="Gene3D" id="1.20.120.1760">
    <property type="match status" value="1"/>
</dbReference>
<dbReference type="EC" id="2.7.8.-" evidence="14"/>
<gene>
    <name evidence="14" type="ORF">ACFPWU_01790</name>
</gene>
<accession>A0ABW1QSD6</accession>
<keyword evidence="6 13" id="KW-1133">Transmembrane helix</keyword>
<evidence type="ECO:0000256" key="8">
    <source>
        <dbReference type="ARBA" id="ARBA00023136"/>
    </source>
</evidence>
<comment type="caution">
    <text evidence="14">The sequence shown here is derived from an EMBL/GenBank/DDBJ whole genome shotgun (WGS) entry which is preliminary data.</text>
</comment>
<dbReference type="Proteomes" id="UP001596098">
    <property type="component" value="Unassembled WGS sequence"/>
</dbReference>
<dbReference type="EMBL" id="JBHSQI010000001">
    <property type="protein sequence ID" value="MFC6152396.1"/>
    <property type="molecule type" value="Genomic_DNA"/>
</dbReference>
<dbReference type="RefSeq" id="WP_128220637.1">
    <property type="nucleotide sequence ID" value="NZ_CP034929.1"/>
</dbReference>
<evidence type="ECO:0000256" key="5">
    <source>
        <dbReference type="ARBA" id="ARBA00022692"/>
    </source>
</evidence>
<dbReference type="Pfam" id="PF01066">
    <property type="entry name" value="CDP-OH_P_transf"/>
    <property type="match status" value="1"/>
</dbReference>
<feature type="transmembrane region" description="Helical" evidence="13">
    <location>
        <begin position="97"/>
        <end position="117"/>
    </location>
</feature>
<keyword evidence="5 13" id="KW-0812">Transmembrane</keyword>
<comment type="subcellular location">
    <subcellularLocation>
        <location evidence="1">Membrane</location>
        <topology evidence="1">Multi-pass membrane protein</topology>
    </subcellularLocation>
</comment>
<dbReference type="PANTHER" id="PTHR14269">
    <property type="entry name" value="CDP-DIACYLGLYCEROL--GLYCEROL-3-PHOSPHATE 3-PHOSPHATIDYLTRANSFERASE-RELATED"/>
    <property type="match status" value="1"/>
</dbReference>
<evidence type="ECO:0000256" key="2">
    <source>
        <dbReference type="ARBA" id="ARBA00010441"/>
    </source>
</evidence>
<keyword evidence="15" id="KW-1185">Reference proteome</keyword>
<dbReference type="InterPro" id="IPR050324">
    <property type="entry name" value="CDP-alcohol_PTase-I"/>
</dbReference>
<feature type="compositionally biased region" description="Low complexity" evidence="12">
    <location>
        <begin position="208"/>
        <end position="220"/>
    </location>
</feature>
<evidence type="ECO:0000256" key="9">
    <source>
        <dbReference type="ARBA" id="ARBA00023209"/>
    </source>
</evidence>
<reference evidence="15" key="1">
    <citation type="journal article" date="2019" name="Int. J. Syst. Evol. Microbiol.">
        <title>The Global Catalogue of Microorganisms (GCM) 10K type strain sequencing project: providing services to taxonomists for standard genome sequencing and annotation.</title>
        <authorList>
            <consortium name="The Broad Institute Genomics Platform"/>
            <consortium name="The Broad Institute Genome Sequencing Center for Infectious Disease"/>
            <person name="Wu L."/>
            <person name="Ma J."/>
        </authorList>
    </citation>
    <scope>NUCLEOTIDE SEQUENCE [LARGE SCALE GENOMIC DNA]</scope>
    <source>
        <strain evidence="15">DFY28</strain>
    </source>
</reference>
<proteinExistence type="inferred from homology"/>
<feature type="transmembrane region" description="Helical" evidence="13">
    <location>
        <begin position="129"/>
        <end position="152"/>
    </location>
</feature>
<keyword evidence="4 11" id="KW-0808">Transferase</keyword>
<evidence type="ECO:0000313" key="14">
    <source>
        <dbReference type="EMBL" id="MFC6152396.1"/>
    </source>
</evidence>
<evidence type="ECO:0000256" key="13">
    <source>
        <dbReference type="SAM" id="Phobius"/>
    </source>
</evidence>
<keyword evidence="9" id="KW-0594">Phospholipid biosynthesis</keyword>
<protein>
    <submittedName>
        <fullName evidence="14">CDP-alcohol phosphatidyltransferase family protein</fullName>
        <ecNumber evidence="14">2.7.8.-</ecNumber>
    </submittedName>
</protein>
<keyword evidence="7" id="KW-0443">Lipid metabolism</keyword>
<feature type="transmembrane region" description="Helical" evidence="13">
    <location>
        <begin position="158"/>
        <end position="179"/>
    </location>
</feature>
<evidence type="ECO:0000256" key="7">
    <source>
        <dbReference type="ARBA" id="ARBA00023098"/>
    </source>
</evidence>